<evidence type="ECO:0000256" key="2">
    <source>
        <dbReference type="ARBA" id="ARBA00022763"/>
    </source>
</evidence>
<dbReference type="PANTHER" id="PTHR33516">
    <property type="entry name" value="LEXA REPRESSOR"/>
    <property type="match status" value="1"/>
</dbReference>
<gene>
    <name evidence="9" type="ORF">WP8S17C03_11410</name>
</gene>
<keyword evidence="5" id="KW-0234">DNA repair</keyword>
<dbReference type="InterPro" id="IPR050077">
    <property type="entry name" value="LexA_repressor"/>
</dbReference>
<organism evidence="9 10">
    <name type="scientific">Metapseudomonas otitidis</name>
    <dbReference type="NCBI Taxonomy" id="319939"/>
    <lineage>
        <taxon>Bacteria</taxon>
        <taxon>Pseudomonadati</taxon>
        <taxon>Pseudomonadota</taxon>
        <taxon>Gammaproteobacteria</taxon>
        <taxon>Pseudomonadales</taxon>
        <taxon>Pseudomonadaceae</taxon>
        <taxon>Metapseudomonas</taxon>
    </lineage>
</organism>
<keyword evidence="6" id="KW-0742">SOS response</keyword>
<dbReference type="EMBL" id="AP022213">
    <property type="protein sequence ID" value="BBT15092.1"/>
    <property type="molecule type" value="Genomic_DNA"/>
</dbReference>
<evidence type="ECO:0000256" key="3">
    <source>
        <dbReference type="ARBA" id="ARBA00022801"/>
    </source>
</evidence>
<dbReference type="AlphaFoldDB" id="A0A6S5RJM7"/>
<keyword evidence="3 7" id="KW-0378">Hydrolase</keyword>
<dbReference type="GO" id="GO:0003677">
    <property type="term" value="F:DNA binding"/>
    <property type="evidence" value="ECO:0007669"/>
    <property type="project" value="InterPro"/>
</dbReference>
<comment type="similarity">
    <text evidence="1 7">Belongs to the peptidase S24 family.</text>
</comment>
<evidence type="ECO:0000256" key="6">
    <source>
        <dbReference type="ARBA" id="ARBA00023236"/>
    </source>
</evidence>
<dbReference type="Proteomes" id="UP000515591">
    <property type="component" value="Chromosome"/>
</dbReference>
<dbReference type="InterPro" id="IPR015927">
    <property type="entry name" value="Peptidase_S24_S26A/B/C"/>
</dbReference>
<proteinExistence type="inferred from homology"/>
<evidence type="ECO:0000313" key="9">
    <source>
        <dbReference type="EMBL" id="BBT15092.1"/>
    </source>
</evidence>
<evidence type="ECO:0000256" key="7">
    <source>
        <dbReference type="RuleBase" id="RU003991"/>
    </source>
</evidence>
<dbReference type="InterPro" id="IPR036286">
    <property type="entry name" value="LexA/Signal_pep-like_sf"/>
</dbReference>
<dbReference type="RefSeq" id="WP_182851871.1">
    <property type="nucleotide sequence ID" value="NZ_AP022213.1"/>
</dbReference>
<dbReference type="InterPro" id="IPR039418">
    <property type="entry name" value="LexA-like"/>
</dbReference>
<evidence type="ECO:0000313" key="10">
    <source>
        <dbReference type="Proteomes" id="UP000515591"/>
    </source>
</evidence>
<dbReference type="Pfam" id="PF00717">
    <property type="entry name" value="Peptidase_S24"/>
    <property type="match status" value="1"/>
</dbReference>
<dbReference type="SUPFAM" id="SSF51306">
    <property type="entry name" value="LexA/Signal peptidase"/>
    <property type="match status" value="1"/>
</dbReference>
<sequence length="145" mass="16162">MSNCEFVCLLAESTTKLPLFSSLVPAGFPSPAQDHLEERLSLDELLNIHAPHVFIARAVGDSMTGAGLFDRDLMVIDRAREPKPGHVVVAMLNGETFVKRLDKQQGQWVLRSENPAYPPRYVLESDELQIWGVVGDSLRHHGFNV</sequence>
<dbReference type="NCBIfam" id="NF007621">
    <property type="entry name" value="PRK10276.1"/>
    <property type="match status" value="1"/>
</dbReference>
<name>A0A6S5RJM7_9GAMM</name>
<dbReference type="GO" id="GO:0006355">
    <property type="term" value="P:regulation of DNA-templated transcription"/>
    <property type="evidence" value="ECO:0007669"/>
    <property type="project" value="InterPro"/>
</dbReference>
<reference evidence="9 10" key="1">
    <citation type="submission" date="2019-12" db="EMBL/GenBank/DDBJ databases">
        <title>complete genome sequences of Pseudomonas otitidis str. WP8-S17-CRE-03 isolated from wastewater treatment plant effluent.</title>
        <authorList>
            <person name="Sekizuka T."/>
            <person name="Itokawa K."/>
            <person name="Yatsu K."/>
            <person name="Inamine Y."/>
            <person name="Kuroda M."/>
        </authorList>
    </citation>
    <scope>NUCLEOTIDE SEQUENCE [LARGE SCALE GENOMIC DNA]</scope>
    <source>
        <strain evidence="9 10">WP8-S17-CRE-03</strain>
    </source>
</reference>
<dbReference type="CDD" id="cd06529">
    <property type="entry name" value="S24_LexA-like"/>
    <property type="match status" value="1"/>
</dbReference>
<keyword evidence="4 7" id="KW-0068">Autocatalytic cleavage</keyword>
<accession>A0A6S5RJM7</accession>
<dbReference type="GO" id="GO:0006281">
    <property type="term" value="P:DNA repair"/>
    <property type="evidence" value="ECO:0007669"/>
    <property type="project" value="UniProtKB-KW"/>
</dbReference>
<feature type="domain" description="Peptidase S24/S26A/S26B/S26C" evidence="8">
    <location>
        <begin position="18"/>
        <end position="134"/>
    </location>
</feature>
<evidence type="ECO:0000256" key="5">
    <source>
        <dbReference type="ARBA" id="ARBA00023204"/>
    </source>
</evidence>
<dbReference type="InterPro" id="IPR006197">
    <property type="entry name" value="Peptidase_S24_LexA"/>
</dbReference>
<evidence type="ECO:0000256" key="4">
    <source>
        <dbReference type="ARBA" id="ARBA00022813"/>
    </source>
</evidence>
<dbReference type="Gene3D" id="2.10.109.10">
    <property type="entry name" value="Umud Fragment, subunit A"/>
    <property type="match status" value="1"/>
</dbReference>
<keyword evidence="2" id="KW-0227">DNA damage</keyword>
<dbReference type="GO" id="GO:0016787">
    <property type="term" value="F:hydrolase activity"/>
    <property type="evidence" value="ECO:0007669"/>
    <property type="project" value="UniProtKB-KW"/>
</dbReference>
<protein>
    <submittedName>
        <fullName evidence="9">Peptidase S24</fullName>
    </submittedName>
</protein>
<dbReference type="GO" id="GO:0009432">
    <property type="term" value="P:SOS response"/>
    <property type="evidence" value="ECO:0007669"/>
    <property type="project" value="UniProtKB-KW"/>
</dbReference>
<dbReference type="PANTHER" id="PTHR33516:SF2">
    <property type="entry name" value="LEXA REPRESSOR-RELATED"/>
    <property type="match status" value="1"/>
</dbReference>
<evidence type="ECO:0000259" key="8">
    <source>
        <dbReference type="Pfam" id="PF00717"/>
    </source>
</evidence>
<dbReference type="PRINTS" id="PR00726">
    <property type="entry name" value="LEXASERPTASE"/>
</dbReference>
<evidence type="ECO:0000256" key="1">
    <source>
        <dbReference type="ARBA" id="ARBA00007484"/>
    </source>
</evidence>